<sequence>MCCYFPDTETLCGEPPHVSNAVITEEYRDMFLNGSTVVYGCKTSYSLNGPESVVCVSGVWTQTPTCYEVQRHTGRPQPTGSGPFLPVDKCGEKPVVENGDYIYDDNRMALTYECNLYYKLVGPKQVMCHSNGVWSKTPVCKGGRIRAT</sequence>
<name>A0ACC2H6B8_DALPE</name>
<evidence type="ECO:0000313" key="1">
    <source>
        <dbReference type="EMBL" id="KAJ8011230.1"/>
    </source>
</evidence>
<accession>A0ACC2H6B8</accession>
<proteinExistence type="predicted"/>
<dbReference type="Proteomes" id="UP001157502">
    <property type="component" value="Chromosome 5"/>
</dbReference>
<dbReference type="EMBL" id="CM055732">
    <property type="protein sequence ID" value="KAJ8011230.1"/>
    <property type="molecule type" value="Genomic_DNA"/>
</dbReference>
<organism evidence="1 2">
    <name type="scientific">Dallia pectoralis</name>
    <name type="common">Alaska blackfish</name>
    <dbReference type="NCBI Taxonomy" id="75939"/>
    <lineage>
        <taxon>Eukaryota</taxon>
        <taxon>Metazoa</taxon>
        <taxon>Chordata</taxon>
        <taxon>Craniata</taxon>
        <taxon>Vertebrata</taxon>
        <taxon>Euteleostomi</taxon>
        <taxon>Actinopterygii</taxon>
        <taxon>Neopterygii</taxon>
        <taxon>Teleostei</taxon>
        <taxon>Protacanthopterygii</taxon>
        <taxon>Esociformes</taxon>
        <taxon>Umbridae</taxon>
        <taxon>Dallia</taxon>
    </lineage>
</organism>
<reference evidence="1" key="1">
    <citation type="submission" date="2021-05" db="EMBL/GenBank/DDBJ databases">
        <authorList>
            <person name="Pan Q."/>
            <person name="Jouanno E."/>
            <person name="Zahm M."/>
            <person name="Klopp C."/>
            <person name="Cabau C."/>
            <person name="Louis A."/>
            <person name="Berthelot C."/>
            <person name="Parey E."/>
            <person name="Roest Crollius H."/>
            <person name="Montfort J."/>
            <person name="Robinson-Rechavi M."/>
            <person name="Bouchez O."/>
            <person name="Lampietro C."/>
            <person name="Lopez Roques C."/>
            <person name="Donnadieu C."/>
            <person name="Postlethwait J."/>
            <person name="Bobe J."/>
            <person name="Dillon D."/>
            <person name="Chandos A."/>
            <person name="von Hippel F."/>
            <person name="Guiguen Y."/>
        </authorList>
    </citation>
    <scope>NUCLEOTIDE SEQUENCE</scope>
    <source>
        <strain evidence="1">YG-Jan2019</strain>
    </source>
</reference>
<keyword evidence="2" id="KW-1185">Reference proteome</keyword>
<gene>
    <name evidence="1" type="ORF">DPEC_G00056000</name>
</gene>
<evidence type="ECO:0000313" key="2">
    <source>
        <dbReference type="Proteomes" id="UP001157502"/>
    </source>
</evidence>
<comment type="caution">
    <text evidence="1">The sequence shown here is derived from an EMBL/GenBank/DDBJ whole genome shotgun (WGS) entry which is preliminary data.</text>
</comment>
<protein>
    <submittedName>
        <fullName evidence="1">Uncharacterized protein</fullName>
    </submittedName>
</protein>